<dbReference type="RefSeq" id="WP_191839076.1">
    <property type="nucleotide sequence ID" value="NZ_BAAALB010000006.1"/>
</dbReference>
<evidence type="ECO:0000256" key="2">
    <source>
        <dbReference type="ARBA" id="ARBA00023034"/>
    </source>
</evidence>
<dbReference type="EMBL" id="BONG01000030">
    <property type="protein sequence ID" value="GIF91283.1"/>
    <property type="molecule type" value="Genomic_DNA"/>
</dbReference>
<dbReference type="GO" id="GO:0005737">
    <property type="term" value="C:cytoplasm"/>
    <property type="evidence" value="ECO:0007669"/>
    <property type="project" value="UniProtKB-ARBA"/>
</dbReference>
<protein>
    <recommendedName>
        <fullName evidence="7">Golgi phosphoprotein 3 (GPP34)</fullName>
    </recommendedName>
</protein>
<name>A0A8J3K1Y1_9ACTN</name>
<sequence>MSTFSVSDRFAVADELFLIGHHEYTGKRHAGDEVFGLGLAAAVLIELGWQRAIALEEGAVLVRTTPTFTGDPVLDHVLGKVAAQEPVTHPAASWIDYLREDLYLLVAERLKRQAVIEEVQRGVLSRQSRLVAVNPFTAARPRSLMLGVLRDPPGRRQPPADAHYAVLAGLVAAMEMWEAIPTVGPDEAAYNSALLLDRMHPAEQAIIKGVSTTKAALARRVRR</sequence>
<keyword evidence="6" id="KW-1185">Reference proteome</keyword>
<dbReference type="Pfam" id="PF05719">
    <property type="entry name" value="GPP34"/>
    <property type="match status" value="1"/>
</dbReference>
<evidence type="ECO:0000256" key="1">
    <source>
        <dbReference type="ARBA" id="ARBA00004255"/>
    </source>
</evidence>
<evidence type="ECO:0000313" key="5">
    <source>
        <dbReference type="EMBL" id="GIF91283.1"/>
    </source>
</evidence>
<dbReference type="GO" id="GO:0070273">
    <property type="term" value="F:phosphatidylinositol-4-phosphate binding"/>
    <property type="evidence" value="ECO:0007669"/>
    <property type="project" value="InterPro"/>
</dbReference>
<gene>
    <name evidence="5" type="ORF">Cch02nite_47270</name>
</gene>
<evidence type="ECO:0008006" key="7">
    <source>
        <dbReference type="Google" id="ProtNLM"/>
    </source>
</evidence>
<accession>A0A8J3K1Y1</accession>
<dbReference type="AlphaFoldDB" id="A0A8J3K1Y1"/>
<keyword evidence="3" id="KW-0446">Lipid-binding</keyword>
<dbReference type="GO" id="GO:0012505">
    <property type="term" value="C:endomembrane system"/>
    <property type="evidence" value="ECO:0007669"/>
    <property type="project" value="UniProtKB-ARBA"/>
</dbReference>
<dbReference type="InterPro" id="IPR038261">
    <property type="entry name" value="GPP34-like_sf"/>
</dbReference>
<keyword evidence="4" id="KW-0472">Membrane</keyword>
<dbReference type="Gene3D" id="1.10.3630.10">
    <property type="entry name" value="yeast vps74-n-term truncation variant domain like"/>
    <property type="match status" value="1"/>
</dbReference>
<comment type="caution">
    <text evidence="5">The sequence shown here is derived from an EMBL/GenBank/DDBJ whole genome shotgun (WGS) entry which is preliminary data.</text>
</comment>
<evidence type="ECO:0000313" key="6">
    <source>
        <dbReference type="Proteomes" id="UP000619293"/>
    </source>
</evidence>
<keyword evidence="2" id="KW-0333">Golgi apparatus</keyword>
<organism evidence="5 6">
    <name type="scientific">Catellatospora chokoriensis</name>
    <dbReference type="NCBI Taxonomy" id="310353"/>
    <lineage>
        <taxon>Bacteria</taxon>
        <taxon>Bacillati</taxon>
        <taxon>Actinomycetota</taxon>
        <taxon>Actinomycetes</taxon>
        <taxon>Micromonosporales</taxon>
        <taxon>Micromonosporaceae</taxon>
        <taxon>Catellatospora</taxon>
    </lineage>
</organism>
<comment type="subcellular location">
    <subcellularLocation>
        <location evidence="1">Golgi apparatus membrane</location>
        <topology evidence="1">Peripheral membrane protein</topology>
        <orientation evidence="1">Cytoplasmic side</orientation>
    </subcellularLocation>
</comment>
<dbReference type="Proteomes" id="UP000619293">
    <property type="component" value="Unassembled WGS sequence"/>
</dbReference>
<evidence type="ECO:0000256" key="3">
    <source>
        <dbReference type="ARBA" id="ARBA00023121"/>
    </source>
</evidence>
<proteinExistence type="predicted"/>
<evidence type="ECO:0000256" key="4">
    <source>
        <dbReference type="ARBA" id="ARBA00023136"/>
    </source>
</evidence>
<dbReference type="InterPro" id="IPR008628">
    <property type="entry name" value="GPP34-like"/>
</dbReference>
<reference evidence="5 6" key="1">
    <citation type="submission" date="2021-01" db="EMBL/GenBank/DDBJ databases">
        <title>Whole genome shotgun sequence of Catellatospora chokoriensis NBRC 107358.</title>
        <authorList>
            <person name="Komaki H."/>
            <person name="Tamura T."/>
        </authorList>
    </citation>
    <scope>NUCLEOTIDE SEQUENCE [LARGE SCALE GENOMIC DNA]</scope>
    <source>
        <strain evidence="5 6">NBRC 107358</strain>
    </source>
</reference>